<dbReference type="KEGG" id="spl:Spea_1599"/>
<gene>
    <name evidence="5" type="ordered locus">Spea_1599</name>
</gene>
<dbReference type="RefSeq" id="WP_012154848.1">
    <property type="nucleotide sequence ID" value="NC_009901.1"/>
</dbReference>
<sequence>MKLALLSDPNTENGQAAINALLQSLVSIKSQSPLKVGYIASQPDPQREYFQQTKMLYKTCGAELSVYLELEAGFSQHALDQLLDCDAIQLSGGDTYRFLKALKSRKLLPVLRQYAINGGALVGVSAGAMIMTPSIASASLCGDINNCELEDLNALNLVDFLFAPHIELHVSQEQPLSEPFQQQLARFSQQICLCPDDAALLSIDKELKQLGQCHWHLL</sequence>
<dbReference type="eggNOG" id="COG3340">
    <property type="taxonomic scope" value="Bacteria"/>
</dbReference>
<dbReference type="GO" id="GO:0006508">
    <property type="term" value="P:proteolysis"/>
    <property type="evidence" value="ECO:0007669"/>
    <property type="project" value="UniProtKB-KW"/>
</dbReference>
<dbReference type="OrthoDB" id="3373764at2"/>
<keyword evidence="4" id="KW-0720">Serine protease</keyword>
<comment type="similarity">
    <text evidence="1">Belongs to the peptidase S51 family.</text>
</comment>
<dbReference type="SUPFAM" id="SSF52317">
    <property type="entry name" value="Class I glutamine amidotransferase-like"/>
    <property type="match status" value="1"/>
</dbReference>
<accession>A8H2Y7</accession>
<dbReference type="Pfam" id="PF03575">
    <property type="entry name" value="Peptidase_S51"/>
    <property type="match status" value="1"/>
</dbReference>
<dbReference type="AlphaFoldDB" id="A8H2Y7"/>
<protein>
    <submittedName>
        <fullName evidence="5">Peptidase S51 dipeptidase E</fullName>
    </submittedName>
</protein>
<reference evidence="5 6" key="1">
    <citation type="submission" date="2007-10" db="EMBL/GenBank/DDBJ databases">
        <title>Complete sequence of Shewanella pealeana ATCC 700345.</title>
        <authorList>
            <consortium name="US DOE Joint Genome Institute"/>
            <person name="Copeland A."/>
            <person name="Lucas S."/>
            <person name="Lapidus A."/>
            <person name="Barry K."/>
            <person name="Glavina del Rio T."/>
            <person name="Dalin E."/>
            <person name="Tice H."/>
            <person name="Pitluck S."/>
            <person name="Chertkov O."/>
            <person name="Brettin T."/>
            <person name="Bruce D."/>
            <person name="Detter J.C."/>
            <person name="Han C."/>
            <person name="Schmutz J."/>
            <person name="Larimer F."/>
            <person name="Land M."/>
            <person name="Hauser L."/>
            <person name="Kyrpides N."/>
            <person name="Kim E."/>
            <person name="Zhao J.-S.Z."/>
            <person name="Manno D."/>
            <person name="Hawari J."/>
            <person name="Richardson P."/>
        </authorList>
    </citation>
    <scope>NUCLEOTIDE SEQUENCE [LARGE SCALE GENOMIC DNA]</scope>
    <source>
        <strain evidence="6">ATCC 700345 / ANG-SQ1</strain>
    </source>
</reference>
<proteinExistence type="inferred from homology"/>
<keyword evidence="6" id="KW-1185">Reference proteome</keyword>
<evidence type="ECO:0000256" key="4">
    <source>
        <dbReference type="ARBA" id="ARBA00022825"/>
    </source>
</evidence>
<dbReference type="PANTHER" id="PTHR20842">
    <property type="entry name" value="PROTEASE S51 ALPHA-ASPARTYL DIPEPTIDASE"/>
    <property type="match status" value="1"/>
</dbReference>
<dbReference type="HOGENOM" id="CLU_103651_0_0_6"/>
<name>A8H2Y7_SHEPA</name>
<dbReference type="EMBL" id="CP000851">
    <property type="protein sequence ID" value="ABV86924.1"/>
    <property type="molecule type" value="Genomic_DNA"/>
</dbReference>
<evidence type="ECO:0000313" key="5">
    <source>
        <dbReference type="EMBL" id="ABV86924.1"/>
    </source>
</evidence>
<evidence type="ECO:0000256" key="3">
    <source>
        <dbReference type="ARBA" id="ARBA00022801"/>
    </source>
</evidence>
<dbReference type="Proteomes" id="UP000002608">
    <property type="component" value="Chromosome"/>
</dbReference>
<dbReference type="Gene3D" id="3.40.50.880">
    <property type="match status" value="1"/>
</dbReference>
<keyword evidence="2" id="KW-0645">Protease</keyword>
<dbReference type="GO" id="GO:0008236">
    <property type="term" value="F:serine-type peptidase activity"/>
    <property type="evidence" value="ECO:0007669"/>
    <property type="project" value="UniProtKB-KW"/>
</dbReference>
<organism evidence="5 6">
    <name type="scientific">Shewanella pealeana (strain ATCC 700345 / ANG-SQ1)</name>
    <dbReference type="NCBI Taxonomy" id="398579"/>
    <lineage>
        <taxon>Bacteria</taxon>
        <taxon>Pseudomonadati</taxon>
        <taxon>Pseudomonadota</taxon>
        <taxon>Gammaproteobacteria</taxon>
        <taxon>Alteromonadales</taxon>
        <taxon>Shewanellaceae</taxon>
        <taxon>Shewanella</taxon>
    </lineage>
</organism>
<dbReference type="InterPro" id="IPR029062">
    <property type="entry name" value="Class_I_gatase-like"/>
</dbReference>
<evidence type="ECO:0000256" key="2">
    <source>
        <dbReference type="ARBA" id="ARBA00022670"/>
    </source>
</evidence>
<evidence type="ECO:0000256" key="1">
    <source>
        <dbReference type="ARBA" id="ARBA00006534"/>
    </source>
</evidence>
<dbReference type="STRING" id="398579.Spea_1599"/>
<keyword evidence="3" id="KW-0378">Hydrolase</keyword>
<dbReference type="PANTHER" id="PTHR20842:SF0">
    <property type="entry name" value="ALPHA-ASPARTYL DIPEPTIDASE"/>
    <property type="match status" value="1"/>
</dbReference>
<dbReference type="InterPro" id="IPR005320">
    <property type="entry name" value="Peptidase_S51"/>
</dbReference>
<evidence type="ECO:0000313" key="6">
    <source>
        <dbReference type="Proteomes" id="UP000002608"/>
    </source>
</evidence>